<dbReference type="Gene3D" id="3.90.1150.10">
    <property type="entry name" value="Aspartate Aminotransferase, domain 1"/>
    <property type="match status" value="1"/>
</dbReference>
<sequence>MSRFVYADNAATTKVSPAVLKEMMPYFGEEYGNPSSLYSKGRTASLAVAGARERIAKVLGAKPNEIFFTSCGSESDNWAIKGAAHANASKGKHIITTVYEHHAVLHTMDALKKEGFEITYLKVDSDGQIKPEELEAAIRPDTILIATMFANNEIGSVLPIKEFAKIAKAHKITFFTDAVQAIGNVPVNVADLGVDMLSLSGHKIHAPKGIGVLYVRTGVRVANLIDGGGQERGRRGGTENVAYIVGLAKALEDAVAGLDDMPRIAAMRDRLAKEITEKIPYSRINGGMEHRLPGNINISFEFIEGESLILLLDMAGICASTGSACSTASLEPSHVLLSIGLPAEKAHGSLRLTISHENTDEDIDYILEKLPPVVQRLRDMSPLYEQVGKSGKTEE</sequence>
<dbReference type="PIRSF" id="PIRSF005572">
    <property type="entry name" value="NifS"/>
    <property type="match status" value="1"/>
</dbReference>
<proteinExistence type="inferred from homology"/>
<evidence type="ECO:0000256" key="2">
    <source>
        <dbReference type="ARBA" id="ARBA00003120"/>
    </source>
</evidence>
<evidence type="ECO:0000313" key="17">
    <source>
        <dbReference type="Proteomes" id="UP000017938"/>
    </source>
</evidence>
<dbReference type="PANTHER" id="PTHR11601:SF34">
    <property type="entry name" value="CYSTEINE DESULFURASE"/>
    <property type="match status" value="1"/>
</dbReference>
<dbReference type="GO" id="GO:1990221">
    <property type="term" value="C:L-cysteine desulfurase complex"/>
    <property type="evidence" value="ECO:0007669"/>
    <property type="project" value="UniProtKB-ARBA"/>
</dbReference>
<evidence type="ECO:0000259" key="14">
    <source>
        <dbReference type="Pfam" id="PF00266"/>
    </source>
</evidence>
<evidence type="ECO:0000256" key="1">
    <source>
        <dbReference type="ARBA" id="ARBA00001933"/>
    </source>
</evidence>
<dbReference type="GO" id="GO:0044571">
    <property type="term" value="P:[2Fe-2S] cluster assembly"/>
    <property type="evidence" value="ECO:0007669"/>
    <property type="project" value="UniProtKB-UniRule"/>
</dbReference>
<feature type="binding site" description="via persulfide group" evidence="12">
    <location>
        <position position="325"/>
    </location>
    <ligand>
        <name>[2Fe-2S] cluster</name>
        <dbReference type="ChEBI" id="CHEBI:190135"/>
        <note>ligand shared with IscU</note>
    </ligand>
</feature>
<comment type="function">
    <text evidence="2">Catalyzes the removal of elemental sulfur atoms from cysteine to produce alanine. Seems to participate in the biosynthesis of the nitrogenase metalloclusters by providing the inorganic sulfur required for the Fe-S core formation.</text>
</comment>
<evidence type="ECO:0000256" key="6">
    <source>
        <dbReference type="ARBA" id="ARBA00022714"/>
    </source>
</evidence>
<comment type="catalytic activity">
    <reaction evidence="11 12">
        <text>(sulfur carrier)-H + L-cysteine = (sulfur carrier)-SH + L-alanine</text>
        <dbReference type="Rhea" id="RHEA:43892"/>
        <dbReference type="Rhea" id="RHEA-COMP:14737"/>
        <dbReference type="Rhea" id="RHEA-COMP:14739"/>
        <dbReference type="ChEBI" id="CHEBI:29917"/>
        <dbReference type="ChEBI" id="CHEBI:35235"/>
        <dbReference type="ChEBI" id="CHEBI:57972"/>
        <dbReference type="ChEBI" id="CHEBI:64428"/>
        <dbReference type="EC" id="2.8.1.7"/>
    </reaction>
</comment>
<evidence type="ECO:0000256" key="3">
    <source>
        <dbReference type="ARBA" id="ARBA00006490"/>
    </source>
</evidence>
<gene>
    <name evidence="16" type="primary">nifS</name>
    <name evidence="12" type="synonym">iscS</name>
    <name evidence="15" type="ORF">BN580_01241</name>
    <name evidence="16" type="ORF">MR241_05955</name>
</gene>
<evidence type="ECO:0000256" key="5">
    <source>
        <dbReference type="ARBA" id="ARBA00022679"/>
    </source>
</evidence>
<keyword evidence="5 12" id="KW-0808">Transferase</keyword>
<dbReference type="GO" id="GO:0046872">
    <property type="term" value="F:metal ion binding"/>
    <property type="evidence" value="ECO:0007669"/>
    <property type="project" value="UniProtKB-KW"/>
</dbReference>
<keyword evidence="10 12" id="KW-0411">Iron-sulfur</keyword>
<accession>R6TUD1</accession>
<keyword evidence="8 12" id="KW-0663">Pyridoxal phosphate</keyword>
<comment type="subunit">
    <text evidence="12">Homodimer. Forms a heterotetramer with IscU, interacts with other sulfur acceptors.</text>
</comment>
<dbReference type="Gene3D" id="1.10.260.50">
    <property type="match status" value="1"/>
</dbReference>
<protein>
    <recommendedName>
        <fullName evidence="12">Cysteine desulfurase IscS</fullName>
        <ecNumber evidence="12">2.8.1.7</ecNumber>
    </recommendedName>
</protein>
<dbReference type="GO" id="GO:0006520">
    <property type="term" value="P:amino acid metabolic process"/>
    <property type="evidence" value="ECO:0007669"/>
    <property type="project" value="InterPro"/>
</dbReference>
<dbReference type="HAMAP" id="MF_00331">
    <property type="entry name" value="Cys_desulf_IscS"/>
    <property type="match status" value="1"/>
</dbReference>
<evidence type="ECO:0000256" key="8">
    <source>
        <dbReference type="ARBA" id="ARBA00022898"/>
    </source>
</evidence>
<keyword evidence="6 12" id="KW-0001">2Fe-2S</keyword>
<dbReference type="GO" id="GO:0051537">
    <property type="term" value="F:2 iron, 2 sulfur cluster binding"/>
    <property type="evidence" value="ECO:0007669"/>
    <property type="project" value="UniProtKB-UniRule"/>
</dbReference>
<dbReference type="UniPathway" id="UPA00266"/>
<dbReference type="AlphaFoldDB" id="R6TUD1"/>
<dbReference type="STRING" id="1263015.BN580_01241"/>
<feature type="binding site" evidence="12">
    <location>
        <position position="152"/>
    </location>
    <ligand>
        <name>pyridoxal 5'-phosphate</name>
        <dbReference type="ChEBI" id="CHEBI:597326"/>
    </ligand>
</feature>
<dbReference type="InterPro" id="IPR017772">
    <property type="entry name" value="Cys_deSase_NifS_bac/arc"/>
</dbReference>
<dbReference type="InterPro" id="IPR015421">
    <property type="entry name" value="PyrdxlP-dep_Trfase_major"/>
</dbReference>
<organism evidence="15 17">
    <name type="scientific">Candidatus Colimorpha enterica</name>
    <dbReference type="NCBI Taxonomy" id="3083063"/>
    <lineage>
        <taxon>Bacteria</taxon>
        <taxon>Pseudomonadati</taxon>
        <taxon>Bacteroidota</taxon>
        <taxon>Bacteroidia</taxon>
        <taxon>Bacteroidales</taxon>
        <taxon>Candidatus Colimorpha</taxon>
    </lineage>
</organism>
<feature type="binding site" evidence="12">
    <location>
        <position position="238"/>
    </location>
    <ligand>
        <name>pyridoxal 5'-phosphate</name>
        <dbReference type="ChEBI" id="CHEBI:597326"/>
    </ligand>
</feature>
<evidence type="ECO:0000313" key="15">
    <source>
        <dbReference type="EMBL" id="CDC73434.1"/>
    </source>
</evidence>
<dbReference type="SUPFAM" id="SSF53383">
    <property type="entry name" value="PLP-dependent transferases"/>
    <property type="match status" value="1"/>
</dbReference>
<feature type="domain" description="Aminotransferase class V" evidence="14">
    <location>
        <begin position="5"/>
        <end position="365"/>
    </location>
</feature>
<dbReference type="InterPro" id="IPR020578">
    <property type="entry name" value="Aminotrans_V_PyrdxlP_BS"/>
</dbReference>
<comment type="pathway">
    <text evidence="12">Cofactor biosynthesis; iron-sulfur cluster biosynthesis.</text>
</comment>
<comment type="function">
    <text evidence="12">Master enzyme that delivers sulfur to a number of partners involved in Fe-S cluster assembly, tRNA modification or cofactor biosynthesis. Catalyzes the removal of elemental sulfur atoms from cysteine to produce alanine. Functions as a sulfur delivery protein for Fe-S cluster synthesis onto IscU, an Fe-S scaffold assembly protein, as well as other S acceptor proteins.</text>
</comment>
<evidence type="ECO:0000256" key="9">
    <source>
        <dbReference type="ARBA" id="ARBA00023004"/>
    </source>
</evidence>
<dbReference type="InterPro" id="IPR015422">
    <property type="entry name" value="PyrdxlP-dep_Trfase_small"/>
</dbReference>
<dbReference type="GO" id="GO:0030170">
    <property type="term" value="F:pyridoxal phosphate binding"/>
    <property type="evidence" value="ECO:0007669"/>
    <property type="project" value="UniProtKB-UniRule"/>
</dbReference>
<evidence type="ECO:0000256" key="11">
    <source>
        <dbReference type="ARBA" id="ARBA00050776"/>
    </source>
</evidence>
<dbReference type="Proteomes" id="UP001139365">
    <property type="component" value="Unassembled WGS sequence"/>
</dbReference>
<dbReference type="InterPro" id="IPR016454">
    <property type="entry name" value="Cysteine_dSase"/>
</dbReference>
<reference evidence="16 18" key="2">
    <citation type="submission" date="2022-03" db="EMBL/GenBank/DDBJ databases">
        <title>Metagenome-assembled genomes from swine fecal metagenomes.</title>
        <authorList>
            <person name="Holman D.B."/>
            <person name="Kommadath A."/>
        </authorList>
    </citation>
    <scope>NUCLEOTIDE SEQUENCE [LARGE SCALE GENOMIC DNA]</scope>
    <source>
        <strain evidence="16">SUG147</strain>
    </source>
</reference>
<dbReference type="InterPro" id="IPR010240">
    <property type="entry name" value="Cys_deSase_IscS"/>
</dbReference>
<dbReference type="EMBL" id="CBFW010000160">
    <property type="protein sequence ID" value="CDC73434.1"/>
    <property type="molecule type" value="Genomic_DNA"/>
</dbReference>
<feature type="active site" description="Cysteine persulfide intermediate" evidence="12">
    <location>
        <position position="325"/>
    </location>
</feature>
<reference evidence="15" key="1">
    <citation type="submission" date="2012-11" db="EMBL/GenBank/DDBJ databases">
        <title>Dependencies among metagenomic species, viruses, plasmids and units of genetic variation.</title>
        <authorList>
            <person name="Nielsen H.B."/>
            <person name="Almeida M."/>
            <person name="Juncker A.S."/>
            <person name="Rasmussen S."/>
            <person name="Li J."/>
            <person name="Sunagawa S."/>
            <person name="Plichta D."/>
            <person name="Gautier L."/>
            <person name="Le Chatelier E."/>
            <person name="Peletier E."/>
            <person name="Bonde I."/>
            <person name="Nielsen T."/>
            <person name="Manichanh C."/>
            <person name="Arumugam M."/>
            <person name="Batto J."/>
            <person name="Santos M.B.Q.D."/>
            <person name="Blom N."/>
            <person name="Borruel N."/>
            <person name="Burgdorf K.S."/>
            <person name="Boumezbeur F."/>
            <person name="Casellas F."/>
            <person name="Dore J."/>
            <person name="Guarner F."/>
            <person name="Hansen T."/>
            <person name="Hildebrand F."/>
            <person name="Kaas R.S."/>
            <person name="Kennedy S."/>
            <person name="Kristiansen K."/>
            <person name="Kultima J.R."/>
            <person name="Leonard P."/>
            <person name="Levenez F."/>
            <person name="Lund O."/>
            <person name="Moumen B."/>
            <person name="Le Paslier D."/>
            <person name="Pons N."/>
            <person name="Pedersen O."/>
            <person name="Prifti E."/>
            <person name="Qin J."/>
            <person name="Raes J."/>
            <person name="Tap J."/>
            <person name="Tims S."/>
            <person name="Ussery D.W."/>
            <person name="Yamada T."/>
            <person name="MetaHit consortium"/>
            <person name="Renault P."/>
            <person name="Sicheritz-Ponten T."/>
            <person name="Bork P."/>
            <person name="Wang J."/>
            <person name="Brunak S."/>
            <person name="Ehrlich S.D."/>
        </authorList>
    </citation>
    <scope>NUCLEOTIDE SEQUENCE [LARGE SCALE GENOMIC DNA]</scope>
</reference>
<dbReference type="EC" id="2.8.1.7" evidence="12"/>
<dbReference type="PANTHER" id="PTHR11601">
    <property type="entry name" value="CYSTEINE DESULFURYLASE FAMILY MEMBER"/>
    <property type="match status" value="1"/>
</dbReference>
<dbReference type="NCBIfam" id="TIGR03402">
    <property type="entry name" value="FeS_nifS"/>
    <property type="match status" value="1"/>
</dbReference>
<dbReference type="Pfam" id="PF00266">
    <property type="entry name" value="Aminotran_5"/>
    <property type="match status" value="1"/>
</dbReference>
<feature type="binding site" evidence="12">
    <location>
        <begin position="72"/>
        <end position="73"/>
    </location>
    <ligand>
        <name>pyridoxal 5'-phosphate</name>
        <dbReference type="ChEBI" id="CHEBI:597326"/>
    </ligand>
</feature>
<dbReference type="EMBL" id="JALEMU010000094">
    <property type="protein sequence ID" value="MCI5755822.1"/>
    <property type="molecule type" value="Genomic_DNA"/>
</dbReference>
<dbReference type="Gene3D" id="3.40.640.10">
    <property type="entry name" value="Type I PLP-dependent aspartate aminotransferase-like (Major domain)"/>
    <property type="match status" value="1"/>
</dbReference>
<dbReference type="InterPro" id="IPR015424">
    <property type="entry name" value="PyrdxlP-dep_Trfase"/>
</dbReference>
<evidence type="ECO:0000313" key="18">
    <source>
        <dbReference type="Proteomes" id="UP001139365"/>
    </source>
</evidence>
<keyword evidence="9 12" id="KW-0408">Iron</keyword>
<feature type="binding site" evidence="12">
    <location>
        <begin position="200"/>
        <end position="202"/>
    </location>
    <ligand>
        <name>pyridoxal 5'-phosphate</name>
        <dbReference type="ChEBI" id="CHEBI:597326"/>
    </ligand>
</feature>
<dbReference type="FunFam" id="3.40.640.10:FF:000084">
    <property type="entry name" value="IscS-like cysteine desulfurase"/>
    <property type="match status" value="1"/>
</dbReference>
<evidence type="ECO:0000313" key="16">
    <source>
        <dbReference type="EMBL" id="MCI5755822.1"/>
    </source>
</evidence>
<feature type="binding site" evidence="12">
    <location>
        <position position="180"/>
    </location>
    <ligand>
        <name>pyridoxal 5'-phosphate</name>
        <dbReference type="ChEBI" id="CHEBI:597326"/>
    </ligand>
</feature>
<comment type="subcellular location">
    <subcellularLocation>
        <location evidence="12">Cytoplasm</location>
    </subcellularLocation>
</comment>
<feature type="modified residue" description="N6-(pyridoxal phosphate)lysine" evidence="12">
    <location>
        <position position="203"/>
    </location>
</feature>
<dbReference type="Proteomes" id="UP000017938">
    <property type="component" value="Unassembled WGS sequence"/>
</dbReference>
<dbReference type="PROSITE" id="PS00595">
    <property type="entry name" value="AA_TRANSFER_CLASS_5"/>
    <property type="match status" value="1"/>
</dbReference>
<evidence type="ECO:0000256" key="4">
    <source>
        <dbReference type="ARBA" id="ARBA00022490"/>
    </source>
</evidence>
<comment type="cofactor">
    <cofactor evidence="1 12 13">
        <name>pyridoxal 5'-phosphate</name>
        <dbReference type="ChEBI" id="CHEBI:597326"/>
    </cofactor>
</comment>
<evidence type="ECO:0000256" key="10">
    <source>
        <dbReference type="ARBA" id="ARBA00023014"/>
    </source>
</evidence>
<dbReference type="InterPro" id="IPR000192">
    <property type="entry name" value="Aminotrans_V_dom"/>
</dbReference>
<name>R6TUD1_9BACT</name>
<comment type="similarity">
    <text evidence="3 12">Belongs to the class-V pyridoxal-phosphate-dependent aminotransferase family. NifS/IscS subfamily.</text>
</comment>
<evidence type="ECO:0000256" key="12">
    <source>
        <dbReference type="HAMAP-Rule" id="MF_00331"/>
    </source>
</evidence>
<keyword evidence="7 12" id="KW-0479">Metal-binding</keyword>
<dbReference type="GO" id="GO:0031071">
    <property type="term" value="F:cysteine desulfurase activity"/>
    <property type="evidence" value="ECO:0007669"/>
    <property type="project" value="UniProtKB-UniRule"/>
</dbReference>
<evidence type="ECO:0000256" key="13">
    <source>
        <dbReference type="RuleBase" id="RU004504"/>
    </source>
</evidence>
<keyword evidence="4 12" id="KW-0963">Cytoplasm</keyword>
<comment type="caution">
    <text evidence="15">The sequence shown here is derived from an EMBL/GenBank/DDBJ whole genome shotgun (WGS) entry which is preliminary data.</text>
</comment>
<evidence type="ECO:0000256" key="7">
    <source>
        <dbReference type="ARBA" id="ARBA00022723"/>
    </source>
</evidence>